<evidence type="ECO:0000313" key="3">
    <source>
        <dbReference type="Proteomes" id="UP000317318"/>
    </source>
</evidence>
<organism evidence="2 3">
    <name type="scientific">Stratiformator vulcanicus</name>
    <dbReference type="NCBI Taxonomy" id="2527980"/>
    <lineage>
        <taxon>Bacteria</taxon>
        <taxon>Pseudomonadati</taxon>
        <taxon>Planctomycetota</taxon>
        <taxon>Planctomycetia</taxon>
        <taxon>Planctomycetales</taxon>
        <taxon>Planctomycetaceae</taxon>
        <taxon>Stratiformator</taxon>
    </lineage>
</organism>
<sequence length="635" mass="67890">MANCNSRICASIIRNFTIAVTFTFAFTGCDYLQSRWLSDAETDAKPEPDKPIAGVAEPSLQTPPPSDYSAEAAFFESLAAIEQNRVVSLFRAMSDGAGPSQLAEIDREKLSAVTDLARKAEVGGKVEGRLLDSVSLALKGVSLPIEHSEVFPETVGPFGKAELSDKYSTATDLLIADWQGEINRLTDAGMVLSPELAGRSRLSYPGVFDVREHFAAEAMSIADAFGVPLDLGRASQDQTVGRSISQPTALVTGTVPFAGEVTVELKAGTTPVVGRIYQVDEVEGASATAIFPGLSAADAGRLAAAAGEQGAAKFQPSGDGRFAIALAALPSHATTGTIELTVRPANLRPGLVKWVGTAGLPSDAKSRLDAFEKVASESLFEGKRGDSDAVARFSSLGDGTFSGRIVSDDSKREAALAVQPVSLFGDFFLKADETQLLYAGAGVPGQTNDYWFAIEGGLEDDSPFELVDRGPFSKTAEVSLSTGRSREGAEDLLFANEQVDAAKAEQWGRQLLAKMLTEQRLTTVMYLETPTGVSEAHCRTDISPLSETTAGFALKWMEVKSHYLGTYRTSNVGPQLVLEEKERFDPDGKRIPVPASDLIRIVLTLEADRYKAHFTGRWFQGERSGKSLIATQLPL</sequence>
<gene>
    <name evidence="2" type="ORF">Pan189_01080</name>
</gene>
<proteinExistence type="predicted"/>
<dbReference type="AlphaFoldDB" id="A0A517QVS6"/>
<feature type="region of interest" description="Disordered" evidence="1">
    <location>
        <begin position="42"/>
        <end position="63"/>
    </location>
</feature>
<accession>A0A517QVS6</accession>
<evidence type="ECO:0000313" key="2">
    <source>
        <dbReference type="EMBL" id="QDT35755.1"/>
    </source>
</evidence>
<dbReference type="KEGG" id="svp:Pan189_01080"/>
<dbReference type="RefSeq" id="WP_145362023.1">
    <property type="nucleotide sequence ID" value="NZ_CP036268.1"/>
</dbReference>
<name>A0A517QVS6_9PLAN</name>
<dbReference type="EMBL" id="CP036268">
    <property type="protein sequence ID" value="QDT35755.1"/>
    <property type="molecule type" value="Genomic_DNA"/>
</dbReference>
<keyword evidence="3" id="KW-1185">Reference proteome</keyword>
<evidence type="ECO:0008006" key="4">
    <source>
        <dbReference type="Google" id="ProtNLM"/>
    </source>
</evidence>
<protein>
    <recommendedName>
        <fullName evidence="4">Lipoprotein</fullName>
    </recommendedName>
</protein>
<reference evidence="2 3" key="1">
    <citation type="submission" date="2019-02" db="EMBL/GenBank/DDBJ databases">
        <title>Deep-cultivation of Planctomycetes and their phenomic and genomic characterization uncovers novel biology.</title>
        <authorList>
            <person name="Wiegand S."/>
            <person name="Jogler M."/>
            <person name="Boedeker C."/>
            <person name="Pinto D."/>
            <person name="Vollmers J."/>
            <person name="Rivas-Marin E."/>
            <person name="Kohn T."/>
            <person name="Peeters S.H."/>
            <person name="Heuer A."/>
            <person name="Rast P."/>
            <person name="Oberbeckmann S."/>
            <person name="Bunk B."/>
            <person name="Jeske O."/>
            <person name="Meyerdierks A."/>
            <person name="Storesund J.E."/>
            <person name="Kallscheuer N."/>
            <person name="Luecker S."/>
            <person name="Lage O.M."/>
            <person name="Pohl T."/>
            <person name="Merkel B.J."/>
            <person name="Hornburger P."/>
            <person name="Mueller R.-W."/>
            <person name="Bruemmer F."/>
            <person name="Labrenz M."/>
            <person name="Spormann A.M."/>
            <person name="Op den Camp H."/>
            <person name="Overmann J."/>
            <person name="Amann R."/>
            <person name="Jetten M.S.M."/>
            <person name="Mascher T."/>
            <person name="Medema M.H."/>
            <person name="Devos D.P."/>
            <person name="Kaster A.-K."/>
            <person name="Ovreas L."/>
            <person name="Rohde M."/>
            <person name="Galperin M.Y."/>
            <person name="Jogler C."/>
        </authorList>
    </citation>
    <scope>NUCLEOTIDE SEQUENCE [LARGE SCALE GENOMIC DNA]</scope>
    <source>
        <strain evidence="2 3">Pan189</strain>
    </source>
</reference>
<dbReference type="Proteomes" id="UP000317318">
    <property type="component" value="Chromosome"/>
</dbReference>
<dbReference type="PROSITE" id="PS51257">
    <property type="entry name" value="PROKAR_LIPOPROTEIN"/>
    <property type="match status" value="1"/>
</dbReference>
<evidence type="ECO:0000256" key="1">
    <source>
        <dbReference type="SAM" id="MobiDB-lite"/>
    </source>
</evidence>